<dbReference type="InterPro" id="IPR000847">
    <property type="entry name" value="LysR_HTH_N"/>
</dbReference>
<evidence type="ECO:0000256" key="2">
    <source>
        <dbReference type="ARBA" id="ARBA00022448"/>
    </source>
</evidence>
<evidence type="ECO:0000256" key="1">
    <source>
        <dbReference type="ARBA" id="ARBA00008110"/>
    </source>
</evidence>
<organism evidence="7 8">
    <name type="scientific">Sulfurimonas diazotrophicus</name>
    <dbReference type="NCBI Taxonomy" id="3131939"/>
    <lineage>
        <taxon>Bacteria</taxon>
        <taxon>Pseudomonadati</taxon>
        <taxon>Campylobacterota</taxon>
        <taxon>Epsilonproteobacteria</taxon>
        <taxon>Campylobacterales</taxon>
        <taxon>Sulfurimonadaceae</taxon>
        <taxon>Sulfurimonas</taxon>
    </lineage>
</organism>
<dbReference type="InterPro" id="IPR036390">
    <property type="entry name" value="WH_DNA-bd_sf"/>
</dbReference>
<dbReference type="InterPro" id="IPR005116">
    <property type="entry name" value="Transp-assoc_OB_typ1"/>
</dbReference>
<reference evidence="7 8" key="1">
    <citation type="submission" date="2024-03" db="EMBL/GenBank/DDBJ databases">
        <title>Sulfurimonas sp. HSL3-1.</title>
        <authorList>
            <person name="Wang S."/>
        </authorList>
    </citation>
    <scope>NUCLEOTIDE SEQUENCE [LARGE SCALE GENOMIC DNA]</scope>
    <source>
        <strain evidence="7 8">HSL3-1</strain>
    </source>
</reference>
<keyword evidence="4" id="KW-0677">Repeat</keyword>
<evidence type="ECO:0000256" key="5">
    <source>
        <dbReference type="PIRNR" id="PIRNR005763"/>
    </source>
</evidence>
<keyword evidence="2 5" id="KW-0813">Transport</keyword>
<evidence type="ECO:0000256" key="3">
    <source>
        <dbReference type="ARBA" id="ARBA00022505"/>
    </source>
</evidence>
<dbReference type="Gene3D" id="2.40.50.100">
    <property type="match status" value="2"/>
</dbReference>
<evidence type="ECO:0000256" key="4">
    <source>
        <dbReference type="ARBA" id="ARBA00022737"/>
    </source>
</evidence>
<dbReference type="PANTHER" id="PTHR30432:SF1">
    <property type="entry name" value="DNA-BINDING TRANSCRIPTIONAL DUAL REGULATOR MODE"/>
    <property type="match status" value="1"/>
</dbReference>
<dbReference type="InterPro" id="IPR008995">
    <property type="entry name" value="Mo/tungstate-bd_C_term_dom"/>
</dbReference>
<dbReference type="SUPFAM" id="SSF50331">
    <property type="entry name" value="MOP-like"/>
    <property type="match status" value="2"/>
</dbReference>
<dbReference type="InterPro" id="IPR016462">
    <property type="entry name" value="ModE"/>
</dbReference>
<keyword evidence="8" id="KW-1185">Reference proteome</keyword>
<dbReference type="InterPro" id="IPR051815">
    <property type="entry name" value="Molybdate_resp_trans_reg"/>
</dbReference>
<dbReference type="SUPFAM" id="SSF46785">
    <property type="entry name" value="Winged helix' DNA-binding domain"/>
    <property type="match status" value="1"/>
</dbReference>
<name>A0ABZ3HBZ0_9BACT</name>
<dbReference type="PANTHER" id="PTHR30432">
    <property type="entry name" value="TRANSCRIPTIONAL REGULATOR MODE"/>
    <property type="match status" value="1"/>
</dbReference>
<dbReference type="RefSeq" id="WP_345970246.1">
    <property type="nucleotide sequence ID" value="NZ_CP147920.1"/>
</dbReference>
<feature type="domain" description="Mop" evidence="6">
    <location>
        <begin position="123"/>
        <end position="189"/>
    </location>
</feature>
<keyword evidence="3 5" id="KW-0500">Molybdenum</keyword>
<accession>A0ABZ3HBZ0</accession>
<dbReference type="InterPro" id="IPR004606">
    <property type="entry name" value="Mop_domain"/>
</dbReference>
<proteinExistence type="inferred from homology"/>
<evidence type="ECO:0000313" key="8">
    <source>
        <dbReference type="Proteomes" id="UP001447842"/>
    </source>
</evidence>
<dbReference type="EMBL" id="CP147920">
    <property type="protein sequence ID" value="XAU15171.1"/>
    <property type="molecule type" value="Genomic_DNA"/>
</dbReference>
<sequence length="258" mass="28007">MQIDGRFWLRKDGRNFLGNGRIELLEKIAQTGSIHAAAKAMKMSYKAAWERVNAMNDIADRPIIEKTTGGRGGGGTVLTAHAYELIATYKRFAELHREFINRFAEAGDDPERLARILSRTFLTTSARNQLTCRVGTITPHGLRSELRLQLPGGDTLYSVITSTSVRNMGLEEGGDAYAIIKSSDVAISVTPPEASDDINVLKGKITSLQRSSENAEITLQLEGGSKLIGVTDLDASEALETAMEAYATVAKNHIIIGA</sequence>
<evidence type="ECO:0000259" key="6">
    <source>
        <dbReference type="PROSITE" id="PS51866"/>
    </source>
</evidence>
<dbReference type="InterPro" id="IPR036388">
    <property type="entry name" value="WH-like_DNA-bd_sf"/>
</dbReference>
<dbReference type="PROSITE" id="PS51866">
    <property type="entry name" value="MOP"/>
    <property type="match status" value="1"/>
</dbReference>
<dbReference type="PIRSF" id="PIRSF005763">
    <property type="entry name" value="Txn_reg_ModE"/>
    <property type="match status" value="1"/>
</dbReference>
<evidence type="ECO:0000313" key="7">
    <source>
        <dbReference type="EMBL" id="XAU15171.1"/>
    </source>
</evidence>
<dbReference type="Gene3D" id="1.10.10.10">
    <property type="entry name" value="Winged helix-like DNA-binding domain superfamily/Winged helix DNA-binding domain"/>
    <property type="match status" value="1"/>
</dbReference>
<dbReference type="Pfam" id="PF03459">
    <property type="entry name" value="TOBE"/>
    <property type="match status" value="1"/>
</dbReference>
<gene>
    <name evidence="7" type="ORF">WCY31_00360</name>
</gene>
<dbReference type="Pfam" id="PF00126">
    <property type="entry name" value="HTH_1"/>
    <property type="match status" value="1"/>
</dbReference>
<dbReference type="Proteomes" id="UP001447842">
    <property type="component" value="Chromosome"/>
</dbReference>
<comment type="similarity">
    <text evidence="1 5">Belongs to the ModE family.</text>
</comment>
<protein>
    <submittedName>
        <fullName evidence="7">TOBE domain-containing protein</fullName>
    </submittedName>
</protein>
<dbReference type="NCBIfam" id="TIGR00638">
    <property type="entry name" value="Mop"/>
    <property type="match status" value="1"/>
</dbReference>